<name>A0ABS8T129_DATST</name>
<keyword evidence="2" id="KW-1185">Reference proteome</keyword>
<evidence type="ECO:0000313" key="1">
    <source>
        <dbReference type="EMBL" id="MCD7465057.1"/>
    </source>
</evidence>
<dbReference type="Proteomes" id="UP000823775">
    <property type="component" value="Unassembled WGS sequence"/>
</dbReference>
<protein>
    <submittedName>
        <fullName evidence="1">Uncharacterized protein</fullName>
    </submittedName>
</protein>
<sequence>EIVEAGKGFKRLQKGTKGLSSSFKGSPARSFGERVVEPHGLSWFKPQKEVNYASNNWIYEGRLALEFSAIRDK</sequence>
<accession>A0ABS8T129</accession>
<reference evidence="1 2" key="1">
    <citation type="journal article" date="2021" name="BMC Genomics">
        <title>Datura genome reveals duplications of psychoactive alkaloid biosynthetic genes and high mutation rate following tissue culture.</title>
        <authorList>
            <person name="Rajewski A."/>
            <person name="Carter-House D."/>
            <person name="Stajich J."/>
            <person name="Litt A."/>
        </authorList>
    </citation>
    <scope>NUCLEOTIDE SEQUENCE [LARGE SCALE GENOMIC DNA]</scope>
    <source>
        <strain evidence="1">AR-01</strain>
    </source>
</reference>
<proteinExistence type="predicted"/>
<feature type="non-terminal residue" evidence="1">
    <location>
        <position position="73"/>
    </location>
</feature>
<gene>
    <name evidence="1" type="ORF">HAX54_000458</name>
</gene>
<evidence type="ECO:0000313" key="2">
    <source>
        <dbReference type="Proteomes" id="UP000823775"/>
    </source>
</evidence>
<comment type="caution">
    <text evidence="1">The sequence shown here is derived from an EMBL/GenBank/DDBJ whole genome shotgun (WGS) entry which is preliminary data.</text>
</comment>
<feature type="non-terminal residue" evidence="1">
    <location>
        <position position="1"/>
    </location>
</feature>
<organism evidence="1 2">
    <name type="scientific">Datura stramonium</name>
    <name type="common">Jimsonweed</name>
    <name type="synonym">Common thornapple</name>
    <dbReference type="NCBI Taxonomy" id="4076"/>
    <lineage>
        <taxon>Eukaryota</taxon>
        <taxon>Viridiplantae</taxon>
        <taxon>Streptophyta</taxon>
        <taxon>Embryophyta</taxon>
        <taxon>Tracheophyta</taxon>
        <taxon>Spermatophyta</taxon>
        <taxon>Magnoliopsida</taxon>
        <taxon>eudicotyledons</taxon>
        <taxon>Gunneridae</taxon>
        <taxon>Pentapetalae</taxon>
        <taxon>asterids</taxon>
        <taxon>lamiids</taxon>
        <taxon>Solanales</taxon>
        <taxon>Solanaceae</taxon>
        <taxon>Solanoideae</taxon>
        <taxon>Datureae</taxon>
        <taxon>Datura</taxon>
    </lineage>
</organism>
<dbReference type="EMBL" id="JACEIK010001012">
    <property type="protein sequence ID" value="MCD7465057.1"/>
    <property type="molecule type" value="Genomic_DNA"/>
</dbReference>